<gene>
    <name evidence="7" type="ORF">M7I_1040</name>
</gene>
<evidence type="ECO:0000313" key="7">
    <source>
        <dbReference type="EMBL" id="EHL03066.1"/>
    </source>
</evidence>
<dbReference type="Pfam" id="PF01053">
    <property type="entry name" value="Cys_Met_Meta_PP"/>
    <property type="match status" value="2"/>
</dbReference>
<dbReference type="SUPFAM" id="SSF53383">
    <property type="entry name" value="PLP-dependent transferases"/>
    <property type="match status" value="1"/>
</dbReference>
<keyword evidence="7" id="KW-0456">Lyase</keyword>
<feature type="modified residue" description="N6-(pyridoxal phosphate)lysine" evidence="5">
    <location>
        <position position="211"/>
    </location>
</feature>
<dbReference type="GO" id="GO:0019346">
    <property type="term" value="P:transsulfuration"/>
    <property type="evidence" value="ECO:0007669"/>
    <property type="project" value="InterPro"/>
</dbReference>
<dbReference type="PANTHER" id="PTHR43797">
    <property type="entry name" value="HOMOCYSTEINE/CYSTEINE SYNTHASE"/>
    <property type="match status" value="1"/>
</dbReference>
<dbReference type="Proteomes" id="UP000005446">
    <property type="component" value="Unassembled WGS sequence"/>
</dbReference>
<dbReference type="Gene3D" id="3.40.640.10">
    <property type="entry name" value="Type I PLP-dependent aspartate aminotransferase-like (Major domain)"/>
    <property type="match status" value="1"/>
</dbReference>
<evidence type="ECO:0000256" key="2">
    <source>
        <dbReference type="ARBA" id="ARBA00009077"/>
    </source>
</evidence>
<dbReference type="GO" id="GO:0006535">
    <property type="term" value="P:cysteine biosynthetic process from serine"/>
    <property type="evidence" value="ECO:0007669"/>
    <property type="project" value="TreeGrafter"/>
</dbReference>
<organism evidence="7 8">
    <name type="scientific">Glarea lozoyensis (strain ATCC 74030 / MF5533)</name>
    <dbReference type="NCBI Taxonomy" id="1104152"/>
    <lineage>
        <taxon>Eukaryota</taxon>
        <taxon>Fungi</taxon>
        <taxon>Dikarya</taxon>
        <taxon>Ascomycota</taxon>
        <taxon>Pezizomycotina</taxon>
        <taxon>Leotiomycetes</taxon>
        <taxon>Helotiales</taxon>
        <taxon>Helotiaceae</taxon>
        <taxon>Glarea</taxon>
    </lineage>
</organism>
<comment type="cofactor">
    <cofactor evidence="1 6">
        <name>pyridoxal 5'-phosphate</name>
        <dbReference type="ChEBI" id="CHEBI:597326"/>
    </cofactor>
</comment>
<dbReference type="InterPro" id="IPR000277">
    <property type="entry name" value="Cys/Met-Metab_PyrdxlP-dep_enz"/>
</dbReference>
<dbReference type="InterPro" id="IPR054542">
    <property type="entry name" value="Cys_met_metab_PP"/>
</dbReference>
<evidence type="ECO:0000256" key="6">
    <source>
        <dbReference type="RuleBase" id="RU362118"/>
    </source>
</evidence>
<reference evidence="7 8" key="1">
    <citation type="journal article" date="2012" name="Eukaryot. Cell">
        <title>Genome sequence of the fungus Glarea lozoyensis: the first genome sequence of a species from the Helotiaceae family.</title>
        <authorList>
            <person name="Youssar L."/>
            <person name="Gruening B.A."/>
            <person name="Erxleben A."/>
            <person name="Guenther S."/>
            <person name="Huettel W."/>
        </authorList>
    </citation>
    <scope>NUCLEOTIDE SEQUENCE [LARGE SCALE GENOMIC DNA]</scope>
    <source>
        <strain evidence="8">ATCC 74030 / MF5533</strain>
    </source>
</reference>
<dbReference type="FunCoup" id="H0EF03">
    <property type="interactions" value="127"/>
</dbReference>
<comment type="similarity">
    <text evidence="2 6">Belongs to the trans-sulfuration enzymes family.</text>
</comment>
<keyword evidence="8" id="KW-1185">Reference proteome</keyword>
<dbReference type="GO" id="GO:0005737">
    <property type="term" value="C:cytoplasm"/>
    <property type="evidence" value="ECO:0007669"/>
    <property type="project" value="TreeGrafter"/>
</dbReference>
<dbReference type="InParanoid" id="H0EF03"/>
<dbReference type="PANTHER" id="PTHR43797:SF2">
    <property type="entry name" value="HOMOCYSTEINE_CYSTEINE SYNTHASE"/>
    <property type="match status" value="1"/>
</dbReference>
<protein>
    <submittedName>
        <fullName evidence="7">Putative O-acetylhomoserine (Thiol)-lyase</fullName>
    </submittedName>
</protein>
<name>H0EF03_GLAL7</name>
<dbReference type="GO" id="GO:0004124">
    <property type="term" value="F:cysteine synthase activity"/>
    <property type="evidence" value="ECO:0007669"/>
    <property type="project" value="TreeGrafter"/>
</dbReference>
<dbReference type="GO" id="GO:0071269">
    <property type="term" value="P:L-homocysteine biosynthetic process"/>
    <property type="evidence" value="ECO:0007669"/>
    <property type="project" value="TreeGrafter"/>
</dbReference>
<dbReference type="HOGENOM" id="CLU_018986_4_0_1"/>
<evidence type="ECO:0000313" key="8">
    <source>
        <dbReference type="Proteomes" id="UP000005446"/>
    </source>
</evidence>
<evidence type="ECO:0000256" key="5">
    <source>
        <dbReference type="PIRSR" id="PIRSR001434-2"/>
    </source>
</evidence>
<dbReference type="EMBL" id="AGUE01000016">
    <property type="protein sequence ID" value="EHL03066.1"/>
    <property type="molecule type" value="Genomic_DNA"/>
</dbReference>
<evidence type="ECO:0000256" key="4">
    <source>
        <dbReference type="ARBA" id="ARBA00022898"/>
    </source>
</evidence>
<dbReference type="InterPro" id="IPR015421">
    <property type="entry name" value="PyrdxlP-dep_Trfase_major"/>
</dbReference>
<proteinExistence type="inferred from homology"/>
<dbReference type="InterPro" id="IPR015424">
    <property type="entry name" value="PyrdxlP-dep_Trfase"/>
</dbReference>
<comment type="caution">
    <text evidence="7">The sequence shown here is derived from an EMBL/GenBank/DDBJ whole genome shotgun (WGS) entry which is preliminary data.</text>
</comment>
<evidence type="ECO:0000256" key="1">
    <source>
        <dbReference type="ARBA" id="ARBA00001933"/>
    </source>
</evidence>
<dbReference type="OrthoDB" id="3512640at2759"/>
<keyword evidence="3" id="KW-0808">Transferase</keyword>
<sequence>MAPPESTHFETLQLHAGQEPDPATNARAVPIYATTSFTFNDSAHGARLFGLKEFGNIYSRIMNPTVDVFEKRIAALEGGVAAVAASSGQAAQFMAIAAIAQSGDNIVSTSNLYGGTYNQLKVFLPRLGITTKFIDGDNPEDFAKAIDDKTRAIYIESIGNPKYNIPDFEAIAKVAHDNGVPLIVDNTFGAGGYFVRPIDHGADIVVHSATKWIGGHGTTIGGIVVDSGKFDWANVGDSKTLAIHPWSTTHEQLSDDEKLASGVTEDLIRISVGTEHIDDIIGDFEQSFSAAAAAKTSGGKEENATKTGTADTDAKLVV</sequence>
<dbReference type="GO" id="GO:0003961">
    <property type="term" value="F:O-acetylhomoserine aminocarboxypropyltransferase activity"/>
    <property type="evidence" value="ECO:0007669"/>
    <property type="project" value="TreeGrafter"/>
</dbReference>
<dbReference type="GO" id="GO:0016829">
    <property type="term" value="F:lyase activity"/>
    <property type="evidence" value="ECO:0007669"/>
    <property type="project" value="UniProtKB-KW"/>
</dbReference>
<keyword evidence="4 5" id="KW-0663">Pyridoxal phosphate</keyword>
<dbReference type="AlphaFoldDB" id="H0EF03"/>
<dbReference type="GO" id="GO:0030170">
    <property type="term" value="F:pyridoxal phosphate binding"/>
    <property type="evidence" value="ECO:0007669"/>
    <property type="project" value="InterPro"/>
</dbReference>
<dbReference type="InterPro" id="IPR006235">
    <property type="entry name" value="OAc-hSer/O-AcSer_sulfhydrylase"/>
</dbReference>
<accession>H0EF03</accession>
<dbReference type="FunFam" id="3.40.640.10:FF:000035">
    <property type="entry name" value="O-succinylhomoserine sulfhydrylase"/>
    <property type="match status" value="1"/>
</dbReference>
<dbReference type="PROSITE" id="PS00868">
    <property type="entry name" value="CYS_MET_METAB_PP"/>
    <property type="match status" value="1"/>
</dbReference>
<dbReference type="PIRSF" id="PIRSF001434">
    <property type="entry name" value="CGS"/>
    <property type="match status" value="1"/>
</dbReference>
<evidence type="ECO:0000256" key="3">
    <source>
        <dbReference type="ARBA" id="ARBA00022679"/>
    </source>
</evidence>